<organism evidence="1 2">
    <name type="scientific">Meristemomyces frigidus</name>
    <dbReference type="NCBI Taxonomy" id="1508187"/>
    <lineage>
        <taxon>Eukaryota</taxon>
        <taxon>Fungi</taxon>
        <taxon>Dikarya</taxon>
        <taxon>Ascomycota</taxon>
        <taxon>Pezizomycotina</taxon>
        <taxon>Dothideomycetes</taxon>
        <taxon>Dothideomycetidae</taxon>
        <taxon>Mycosphaerellales</taxon>
        <taxon>Teratosphaeriaceae</taxon>
        <taxon>Meristemomyces</taxon>
    </lineage>
</organism>
<accession>A0AAN7T8L5</accession>
<name>A0AAN7T8L5_9PEZI</name>
<dbReference type="Proteomes" id="UP001310890">
    <property type="component" value="Unassembled WGS sequence"/>
</dbReference>
<evidence type="ECO:0000313" key="1">
    <source>
        <dbReference type="EMBL" id="KAK5107507.1"/>
    </source>
</evidence>
<dbReference type="AlphaFoldDB" id="A0AAN7T8L5"/>
<sequence length="292" mass="33344">MANATGQNGELAHPEIEVFQSITAVPPGTQFSHEEIRLLAYQKSRTNAPRYGSQLIASKSTTTALTELSMLPSGIKYARLPEKLLRAMVQYRLAGYPFELSSEVVRFEVGSDEPQSFAIHENSVFRASDLVQKALSNRCKEVTGHSPHDLAPRSNPEAFELYQRWLHSRRIFIFEQRDFPAQIHATLVQCYMLGDKLFDKHFQDESIDSIVDVLKITRKVDVRLVNTIYDNTAPGCALRRLWQDIYVVCGDATWLDSDHSEEEIKRECLLDLARTQMTFWQGHRPETLPFIG</sequence>
<gene>
    <name evidence="1" type="ORF">LTR62_001079</name>
</gene>
<evidence type="ECO:0000313" key="2">
    <source>
        <dbReference type="Proteomes" id="UP001310890"/>
    </source>
</evidence>
<proteinExistence type="predicted"/>
<protein>
    <recommendedName>
        <fullName evidence="3">BTB domain-containing protein</fullName>
    </recommendedName>
</protein>
<reference evidence="1" key="1">
    <citation type="submission" date="2023-08" db="EMBL/GenBank/DDBJ databases">
        <title>Black Yeasts Isolated from many extreme environments.</title>
        <authorList>
            <person name="Coleine C."/>
            <person name="Stajich J.E."/>
            <person name="Selbmann L."/>
        </authorList>
    </citation>
    <scope>NUCLEOTIDE SEQUENCE</scope>
    <source>
        <strain evidence="1">CCFEE 5401</strain>
    </source>
</reference>
<comment type="caution">
    <text evidence="1">The sequence shown here is derived from an EMBL/GenBank/DDBJ whole genome shotgun (WGS) entry which is preliminary data.</text>
</comment>
<dbReference type="EMBL" id="JAVRRL010000118">
    <property type="protein sequence ID" value="KAK5107507.1"/>
    <property type="molecule type" value="Genomic_DNA"/>
</dbReference>
<evidence type="ECO:0008006" key="3">
    <source>
        <dbReference type="Google" id="ProtNLM"/>
    </source>
</evidence>